<sequence>MVYLHSSPKMPLTTGPCVCICRRSAPVFSPCQVTKYLWKPTMCCCLSTCQLTKGWCCGNISSSPQDTLALHQRKTCFFHPEPGWLCSDQRCYSYARLEWYIYTLFQDALDNRHA</sequence>
<reference evidence="1" key="5">
    <citation type="journal article" date="2021" name="G3 (Bethesda)">
        <title>Aegilops tauschii genome assembly Aet v5.0 features greater sequence contiguity and improved annotation.</title>
        <authorList>
            <person name="Wang L."/>
            <person name="Zhu T."/>
            <person name="Rodriguez J.C."/>
            <person name="Deal K.R."/>
            <person name="Dubcovsky J."/>
            <person name="McGuire P.E."/>
            <person name="Lux T."/>
            <person name="Spannagl M."/>
            <person name="Mayer K.F.X."/>
            <person name="Baldrich P."/>
            <person name="Meyers B.C."/>
            <person name="Huo N."/>
            <person name="Gu Y.Q."/>
            <person name="Zhou H."/>
            <person name="Devos K.M."/>
            <person name="Bennetzen J.L."/>
            <person name="Unver T."/>
            <person name="Budak H."/>
            <person name="Gulick P.J."/>
            <person name="Galiba G."/>
            <person name="Kalapos B."/>
            <person name="Nelson D.R."/>
            <person name="Li P."/>
            <person name="You F.M."/>
            <person name="Luo M.C."/>
            <person name="Dvorak J."/>
        </authorList>
    </citation>
    <scope>NUCLEOTIDE SEQUENCE [LARGE SCALE GENOMIC DNA]</scope>
    <source>
        <strain evidence="1">cv. AL8/78</strain>
    </source>
</reference>
<evidence type="ECO:0000313" key="1">
    <source>
        <dbReference type="EnsemblPlants" id="AET1Gv20948100.6"/>
    </source>
</evidence>
<reference evidence="1" key="3">
    <citation type="journal article" date="2017" name="Nature">
        <title>Genome sequence of the progenitor of the wheat D genome Aegilops tauschii.</title>
        <authorList>
            <person name="Luo M.C."/>
            <person name="Gu Y.Q."/>
            <person name="Puiu D."/>
            <person name="Wang H."/>
            <person name="Twardziok S.O."/>
            <person name="Deal K.R."/>
            <person name="Huo N."/>
            <person name="Zhu T."/>
            <person name="Wang L."/>
            <person name="Wang Y."/>
            <person name="McGuire P.E."/>
            <person name="Liu S."/>
            <person name="Long H."/>
            <person name="Ramasamy R.K."/>
            <person name="Rodriguez J.C."/>
            <person name="Van S.L."/>
            <person name="Yuan L."/>
            <person name="Wang Z."/>
            <person name="Xia Z."/>
            <person name="Xiao L."/>
            <person name="Anderson O.D."/>
            <person name="Ouyang S."/>
            <person name="Liang Y."/>
            <person name="Zimin A.V."/>
            <person name="Pertea G."/>
            <person name="Qi P."/>
            <person name="Bennetzen J.L."/>
            <person name="Dai X."/>
            <person name="Dawson M.W."/>
            <person name="Muller H.G."/>
            <person name="Kugler K."/>
            <person name="Rivarola-Duarte L."/>
            <person name="Spannagl M."/>
            <person name="Mayer K.F.X."/>
            <person name="Lu F.H."/>
            <person name="Bevan M.W."/>
            <person name="Leroy P."/>
            <person name="Li P."/>
            <person name="You F.M."/>
            <person name="Sun Q."/>
            <person name="Liu Z."/>
            <person name="Lyons E."/>
            <person name="Wicker T."/>
            <person name="Salzberg S.L."/>
            <person name="Devos K.M."/>
            <person name="Dvorak J."/>
        </authorList>
    </citation>
    <scope>NUCLEOTIDE SEQUENCE [LARGE SCALE GENOMIC DNA]</scope>
    <source>
        <strain evidence="1">cv. AL8/78</strain>
    </source>
</reference>
<evidence type="ECO:0000313" key="2">
    <source>
        <dbReference type="Proteomes" id="UP000015105"/>
    </source>
</evidence>
<proteinExistence type="predicted"/>
<dbReference type="AlphaFoldDB" id="A0A452ZWB0"/>
<reference evidence="2" key="1">
    <citation type="journal article" date="2014" name="Science">
        <title>Ancient hybridizations among the ancestral genomes of bread wheat.</title>
        <authorList>
            <consortium name="International Wheat Genome Sequencing Consortium,"/>
            <person name="Marcussen T."/>
            <person name="Sandve S.R."/>
            <person name="Heier L."/>
            <person name="Spannagl M."/>
            <person name="Pfeifer M."/>
            <person name="Jakobsen K.S."/>
            <person name="Wulff B.B."/>
            <person name="Steuernagel B."/>
            <person name="Mayer K.F."/>
            <person name="Olsen O.A."/>
        </authorList>
    </citation>
    <scope>NUCLEOTIDE SEQUENCE [LARGE SCALE GENOMIC DNA]</scope>
    <source>
        <strain evidence="2">cv. AL8/78</strain>
    </source>
</reference>
<dbReference type="Proteomes" id="UP000015105">
    <property type="component" value="Chromosome 1D"/>
</dbReference>
<keyword evidence="2" id="KW-1185">Reference proteome</keyword>
<organism evidence="1 2">
    <name type="scientific">Aegilops tauschii subsp. strangulata</name>
    <name type="common">Goatgrass</name>
    <dbReference type="NCBI Taxonomy" id="200361"/>
    <lineage>
        <taxon>Eukaryota</taxon>
        <taxon>Viridiplantae</taxon>
        <taxon>Streptophyta</taxon>
        <taxon>Embryophyta</taxon>
        <taxon>Tracheophyta</taxon>
        <taxon>Spermatophyta</taxon>
        <taxon>Magnoliopsida</taxon>
        <taxon>Liliopsida</taxon>
        <taxon>Poales</taxon>
        <taxon>Poaceae</taxon>
        <taxon>BOP clade</taxon>
        <taxon>Pooideae</taxon>
        <taxon>Triticodae</taxon>
        <taxon>Triticeae</taxon>
        <taxon>Triticinae</taxon>
        <taxon>Aegilops</taxon>
    </lineage>
</organism>
<dbReference type="Gramene" id="AET1Gv20948100.6">
    <property type="protein sequence ID" value="AET1Gv20948100.6"/>
    <property type="gene ID" value="AET1Gv20948100"/>
</dbReference>
<protein>
    <submittedName>
        <fullName evidence="1">Uncharacterized protein</fullName>
    </submittedName>
</protein>
<dbReference type="EnsemblPlants" id="AET1Gv20948100.6">
    <property type="protein sequence ID" value="AET1Gv20948100.6"/>
    <property type="gene ID" value="AET1Gv20948100"/>
</dbReference>
<name>A0A452ZWB0_AEGTS</name>
<reference evidence="2" key="2">
    <citation type="journal article" date="2017" name="Nat. Plants">
        <title>The Aegilops tauschii genome reveals multiple impacts of transposons.</title>
        <authorList>
            <person name="Zhao G."/>
            <person name="Zou C."/>
            <person name="Li K."/>
            <person name="Wang K."/>
            <person name="Li T."/>
            <person name="Gao L."/>
            <person name="Zhang X."/>
            <person name="Wang H."/>
            <person name="Yang Z."/>
            <person name="Liu X."/>
            <person name="Jiang W."/>
            <person name="Mao L."/>
            <person name="Kong X."/>
            <person name="Jiao Y."/>
            <person name="Jia J."/>
        </authorList>
    </citation>
    <scope>NUCLEOTIDE SEQUENCE [LARGE SCALE GENOMIC DNA]</scope>
    <source>
        <strain evidence="2">cv. AL8/78</strain>
    </source>
</reference>
<reference evidence="1" key="4">
    <citation type="submission" date="2019-03" db="UniProtKB">
        <authorList>
            <consortium name="EnsemblPlants"/>
        </authorList>
    </citation>
    <scope>IDENTIFICATION</scope>
</reference>
<accession>A0A452ZWB0</accession>